<keyword evidence="10" id="KW-0862">Zinc</keyword>
<evidence type="ECO:0000256" key="7">
    <source>
        <dbReference type="ARBA" id="ARBA00022670"/>
    </source>
</evidence>
<dbReference type="InterPro" id="IPR014782">
    <property type="entry name" value="Peptidase_M1_dom"/>
</dbReference>
<dbReference type="EMBL" id="MGDD01000334">
    <property type="protein sequence ID" value="OGL42099.1"/>
    <property type="molecule type" value="Genomic_DNA"/>
</dbReference>
<evidence type="ECO:0000256" key="8">
    <source>
        <dbReference type="ARBA" id="ARBA00022723"/>
    </source>
</evidence>
<evidence type="ECO:0000256" key="6">
    <source>
        <dbReference type="ARBA" id="ARBA00022438"/>
    </source>
</evidence>
<dbReference type="CDD" id="cd09603">
    <property type="entry name" value="M1_APN_like"/>
    <property type="match status" value="1"/>
</dbReference>
<reference evidence="13 14" key="1">
    <citation type="journal article" date="2016" name="Nat. Commun.">
        <title>Thousands of microbial genomes shed light on interconnected biogeochemical processes in an aquifer system.</title>
        <authorList>
            <person name="Anantharaman K."/>
            <person name="Brown C.T."/>
            <person name="Hug L.A."/>
            <person name="Sharon I."/>
            <person name="Castelle C.J."/>
            <person name="Probst A.J."/>
            <person name="Thomas B.C."/>
            <person name="Singh A."/>
            <person name="Wilkins M.J."/>
            <person name="Karaoz U."/>
            <person name="Brodie E.L."/>
            <person name="Williams K.H."/>
            <person name="Hubbard S.S."/>
            <person name="Banfield J.F."/>
        </authorList>
    </citation>
    <scope>NUCLEOTIDE SEQUENCE [LARGE SCALE GENOMIC DNA]</scope>
</reference>
<dbReference type="AlphaFoldDB" id="A0A1F7RKL2"/>
<evidence type="ECO:0000256" key="2">
    <source>
        <dbReference type="ARBA" id="ARBA00001947"/>
    </source>
</evidence>
<keyword evidence="8" id="KW-0479">Metal-binding</keyword>
<dbReference type="GO" id="GO:0016020">
    <property type="term" value="C:membrane"/>
    <property type="evidence" value="ECO:0007669"/>
    <property type="project" value="TreeGrafter"/>
</dbReference>
<dbReference type="GO" id="GO:0016285">
    <property type="term" value="F:alanyl aminopeptidase activity"/>
    <property type="evidence" value="ECO:0007669"/>
    <property type="project" value="UniProtKB-EC"/>
</dbReference>
<dbReference type="EC" id="3.4.11.2" evidence="4"/>
<dbReference type="Pfam" id="PF01433">
    <property type="entry name" value="Peptidase_M1"/>
    <property type="match status" value="1"/>
</dbReference>
<dbReference type="PANTHER" id="PTHR11533:SF174">
    <property type="entry name" value="PUROMYCIN-SENSITIVE AMINOPEPTIDASE-RELATED"/>
    <property type="match status" value="1"/>
</dbReference>
<comment type="caution">
    <text evidence="13">The sequence shown here is derived from an EMBL/GenBank/DDBJ whole genome shotgun (WGS) entry which is preliminary data.</text>
</comment>
<gene>
    <name evidence="13" type="ORF">A2161_19615</name>
</gene>
<evidence type="ECO:0000256" key="10">
    <source>
        <dbReference type="ARBA" id="ARBA00022833"/>
    </source>
</evidence>
<accession>A0A1F7RKL2</accession>
<comment type="cofactor">
    <cofactor evidence="2">
        <name>Zn(2+)</name>
        <dbReference type="ChEBI" id="CHEBI:29105"/>
    </cofactor>
</comment>
<name>A0A1F7RKL2_9BACT</name>
<dbReference type="Proteomes" id="UP000179266">
    <property type="component" value="Unassembled WGS sequence"/>
</dbReference>
<evidence type="ECO:0000256" key="3">
    <source>
        <dbReference type="ARBA" id="ARBA00010136"/>
    </source>
</evidence>
<dbReference type="PANTHER" id="PTHR11533">
    <property type="entry name" value="PROTEASE M1 ZINC METALLOPROTEASE"/>
    <property type="match status" value="1"/>
</dbReference>
<organism evidence="13 14">
    <name type="scientific">Candidatus Schekmanbacteria bacterium RBG_13_48_7</name>
    <dbReference type="NCBI Taxonomy" id="1817878"/>
    <lineage>
        <taxon>Bacteria</taxon>
        <taxon>Candidatus Schekmaniibacteriota</taxon>
    </lineage>
</organism>
<dbReference type="InterPro" id="IPR027268">
    <property type="entry name" value="Peptidase_M4/M1_CTD_sf"/>
</dbReference>
<evidence type="ECO:0000256" key="11">
    <source>
        <dbReference type="ARBA" id="ARBA00023049"/>
    </source>
</evidence>
<dbReference type="Gene3D" id="2.60.40.1730">
    <property type="entry name" value="tricorn interacting facor f3 domain"/>
    <property type="match status" value="1"/>
</dbReference>
<dbReference type="GO" id="GO:0070006">
    <property type="term" value="F:metalloaminopeptidase activity"/>
    <property type="evidence" value="ECO:0007669"/>
    <property type="project" value="TreeGrafter"/>
</dbReference>
<evidence type="ECO:0000256" key="9">
    <source>
        <dbReference type="ARBA" id="ARBA00022801"/>
    </source>
</evidence>
<evidence type="ECO:0000256" key="5">
    <source>
        <dbReference type="ARBA" id="ARBA00015611"/>
    </source>
</evidence>
<protein>
    <recommendedName>
        <fullName evidence="5">Aminopeptidase N</fullName>
        <ecNumber evidence="4">3.4.11.2</ecNumber>
    </recommendedName>
</protein>
<dbReference type="InterPro" id="IPR050344">
    <property type="entry name" value="Peptidase_M1_aminopeptidases"/>
</dbReference>
<comment type="catalytic activity">
    <reaction evidence="1">
        <text>Release of an N-terminal amino acid, Xaa-|-Yaa- from a peptide, amide or arylamide. Xaa is preferably Ala, but may be most amino acids including Pro (slow action). When a terminal hydrophobic residue is followed by a prolyl residue, the two may be released as an intact Xaa-Pro dipeptide.</text>
        <dbReference type="EC" id="3.4.11.2"/>
    </reaction>
</comment>
<sequence>VYHGIVESRGFGSIEFGRHSGSDLVSTLSQPYYSYTWWPAKDGDFGEPGDQSDKFTLSMSVIAPDTMVTASNGVLDGIDTLSGGRKRYRWSSNYPICSYLVCFSSTNYNTYEQTYTPIGGGSMPVLIYIYPEHDSSANRDAGFKCIDMITTLRDYFGEYPFIAEKYGIYEFDFGGGMEHQTFTGQTGFTEYLTVHELGHQWWGDMITCKTWNHIWLNEGFASYTEALWAEKKPGSTGLPALKSYMSTMRYTGSGSIYVPDSEVSSLYDIFDTSTSYDKGAWAVHMLRHVLGDTNFFNALAAYRADFLYSAATTEDLQAVCERFYDGSDLNWFFQEWIYGEYVPSYGWGWKSVTVSGKNYLLISVDQTQPATYQRFTMPIDIVADGETHVIFNDADPEYFVIPVPATPSSVSFDPDIWILWGTRTGRTYVPGPPTIVDTNPSPGSILTSSPSLTNVTVTFHTDVDIDLSDFSI</sequence>
<feature type="domain" description="Peptidase M1 membrane alanine aminopeptidase" evidence="12">
    <location>
        <begin position="191"/>
        <end position="336"/>
    </location>
</feature>
<dbReference type="SUPFAM" id="SSF63737">
    <property type="entry name" value="Leukotriene A4 hydrolase N-terminal domain"/>
    <property type="match status" value="1"/>
</dbReference>
<dbReference type="GO" id="GO:0043171">
    <property type="term" value="P:peptide catabolic process"/>
    <property type="evidence" value="ECO:0007669"/>
    <property type="project" value="TreeGrafter"/>
</dbReference>
<feature type="non-terminal residue" evidence="13">
    <location>
        <position position="472"/>
    </location>
</feature>
<dbReference type="PRINTS" id="PR00756">
    <property type="entry name" value="ALADIPTASE"/>
</dbReference>
<dbReference type="GO" id="GO:0005615">
    <property type="term" value="C:extracellular space"/>
    <property type="evidence" value="ECO:0007669"/>
    <property type="project" value="TreeGrafter"/>
</dbReference>
<dbReference type="GO" id="GO:0042277">
    <property type="term" value="F:peptide binding"/>
    <property type="evidence" value="ECO:0007669"/>
    <property type="project" value="TreeGrafter"/>
</dbReference>
<keyword evidence="11" id="KW-0482">Metalloprotease</keyword>
<evidence type="ECO:0000259" key="12">
    <source>
        <dbReference type="Pfam" id="PF01433"/>
    </source>
</evidence>
<feature type="non-terminal residue" evidence="13">
    <location>
        <position position="1"/>
    </location>
</feature>
<dbReference type="GO" id="GO:0005737">
    <property type="term" value="C:cytoplasm"/>
    <property type="evidence" value="ECO:0007669"/>
    <property type="project" value="TreeGrafter"/>
</dbReference>
<evidence type="ECO:0000313" key="13">
    <source>
        <dbReference type="EMBL" id="OGL42099.1"/>
    </source>
</evidence>
<evidence type="ECO:0000313" key="14">
    <source>
        <dbReference type="Proteomes" id="UP000179266"/>
    </source>
</evidence>
<dbReference type="InterPro" id="IPR042097">
    <property type="entry name" value="Aminopeptidase_N-like_N_sf"/>
</dbReference>
<comment type="similarity">
    <text evidence="3">Belongs to the peptidase M1 family.</text>
</comment>
<keyword evidence="7" id="KW-0645">Protease</keyword>
<proteinExistence type="inferred from homology"/>
<evidence type="ECO:0000256" key="1">
    <source>
        <dbReference type="ARBA" id="ARBA00000098"/>
    </source>
</evidence>
<keyword evidence="9" id="KW-0378">Hydrolase</keyword>
<dbReference type="GO" id="GO:0008270">
    <property type="term" value="F:zinc ion binding"/>
    <property type="evidence" value="ECO:0007669"/>
    <property type="project" value="InterPro"/>
</dbReference>
<dbReference type="SUPFAM" id="SSF55486">
    <property type="entry name" value="Metalloproteases ('zincins'), catalytic domain"/>
    <property type="match status" value="1"/>
</dbReference>
<dbReference type="GO" id="GO:0006508">
    <property type="term" value="P:proteolysis"/>
    <property type="evidence" value="ECO:0007669"/>
    <property type="project" value="UniProtKB-KW"/>
</dbReference>
<evidence type="ECO:0000256" key="4">
    <source>
        <dbReference type="ARBA" id="ARBA00012564"/>
    </source>
</evidence>
<dbReference type="Gene3D" id="1.10.390.10">
    <property type="entry name" value="Neutral Protease Domain 2"/>
    <property type="match status" value="1"/>
</dbReference>
<dbReference type="InterPro" id="IPR001930">
    <property type="entry name" value="Peptidase_M1"/>
</dbReference>
<keyword evidence="6" id="KW-0031">Aminopeptidase</keyword>